<keyword evidence="2" id="KW-0862">Zinc</keyword>
<dbReference type="CDD" id="cd16619">
    <property type="entry name" value="mRING-HC-C4C4_TRIM37_C-VIII"/>
    <property type="match status" value="1"/>
</dbReference>
<feature type="domain" description="RING-type" evidence="5">
    <location>
        <begin position="210"/>
        <end position="252"/>
    </location>
</feature>
<dbReference type="WormBase" id="T23F6.3a">
    <property type="protein sequence ID" value="CE30694"/>
    <property type="gene ID" value="WBGene00011951"/>
</dbReference>
<dbReference type="InParanoid" id="Q9XU69"/>
<evidence type="ECO:0000313" key="7">
    <source>
        <dbReference type="Proteomes" id="UP000001940"/>
    </source>
</evidence>
<feature type="compositionally biased region" description="Low complexity" evidence="4">
    <location>
        <begin position="116"/>
        <end position="127"/>
    </location>
</feature>
<dbReference type="SUPFAM" id="SSF57850">
    <property type="entry name" value="RING/U-box"/>
    <property type="match status" value="1"/>
</dbReference>
<keyword evidence="1 3" id="KW-0479">Metal-binding</keyword>
<dbReference type="CTD" id="178228"/>
<dbReference type="RefSeq" id="NP_502431.2">
    <property type="nucleotide sequence ID" value="NM_070030.5"/>
</dbReference>
<dbReference type="InterPro" id="IPR013083">
    <property type="entry name" value="Znf_RING/FYVE/PHD"/>
</dbReference>
<dbReference type="InterPro" id="IPR001841">
    <property type="entry name" value="Znf_RING"/>
</dbReference>
<dbReference type="ExpressionAtlas" id="Q9XU69">
    <property type="expression patterns" value="baseline and differential"/>
</dbReference>
<dbReference type="OrthoDB" id="5876710at2759"/>
<accession>Q9XU69</accession>
<name>Q9XU69_CAEEL</name>
<dbReference type="Proteomes" id="UP000001940">
    <property type="component" value="Chromosome IV"/>
</dbReference>
<dbReference type="PROSITE" id="PS50089">
    <property type="entry name" value="ZF_RING_2"/>
    <property type="match status" value="1"/>
</dbReference>
<dbReference type="PaxDb" id="6239-T23F6.3"/>
<evidence type="ECO:0000313" key="6">
    <source>
        <dbReference type="EMBL" id="CAB05629.2"/>
    </source>
</evidence>
<dbReference type="OMA" id="QIIGCAT"/>
<evidence type="ECO:0000313" key="8">
    <source>
        <dbReference type="WormBase" id="T23F6.3a"/>
    </source>
</evidence>
<dbReference type="HOGENOM" id="CLU_957224_0_0_1"/>
<feature type="compositionally biased region" description="Pro residues" evidence="4">
    <location>
        <begin position="54"/>
        <end position="66"/>
    </location>
</feature>
<gene>
    <name evidence="6" type="ORF">CELE_T23F6.3</name>
    <name evidence="6 8" type="ORF">T23F6.3</name>
</gene>
<evidence type="ECO:0000256" key="3">
    <source>
        <dbReference type="PROSITE-ProRule" id="PRU00175"/>
    </source>
</evidence>
<proteinExistence type="predicted"/>
<feature type="region of interest" description="Disordered" evidence="4">
    <location>
        <begin position="164"/>
        <end position="200"/>
    </location>
</feature>
<evidence type="ECO:0000256" key="2">
    <source>
        <dbReference type="ARBA" id="ARBA00022833"/>
    </source>
</evidence>
<dbReference type="Gene3D" id="3.30.40.10">
    <property type="entry name" value="Zinc/RING finger domain, C3HC4 (zinc finger)"/>
    <property type="match status" value="1"/>
</dbReference>
<dbReference type="PANTHER" id="PTHR21578:SF9">
    <property type="entry name" value="RING-TYPE DOMAIN-CONTAINING PROTEIN"/>
    <property type="match status" value="1"/>
</dbReference>
<dbReference type="AGR" id="WB:WBGene00011951"/>
<dbReference type="EMBL" id="BX284604">
    <property type="protein sequence ID" value="CAB05629.2"/>
    <property type="molecule type" value="Genomic_DNA"/>
</dbReference>
<keyword evidence="7" id="KW-1185">Reference proteome</keyword>
<keyword evidence="1 3" id="KW-0863">Zinc-finger</keyword>
<feature type="region of interest" description="Disordered" evidence="4">
    <location>
        <begin position="47"/>
        <end position="69"/>
    </location>
</feature>
<dbReference type="UCSC" id="T23F6.3">
    <property type="organism name" value="c. elegans"/>
</dbReference>
<dbReference type="eggNOG" id="ENOG502SF7S">
    <property type="taxonomic scope" value="Eukaryota"/>
</dbReference>
<dbReference type="Bgee" id="WBGene00011951">
    <property type="expression patterns" value="Expressed in embryo and 2 other cell types or tissues"/>
</dbReference>
<dbReference type="PIR" id="T25184">
    <property type="entry name" value="T25184"/>
</dbReference>
<dbReference type="PANTHER" id="PTHR21578">
    <property type="entry name" value="PROTEIN CBG03826"/>
    <property type="match status" value="1"/>
</dbReference>
<dbReference type="STRING" id="6239.T23F6.3a.1"/>
<protein>
    <submittedName>
        <fullName evidence="6">RING-type domain-containing protein</fullName>
    </submittedName>
</protein>
<dbReference type="FunCoup" id="Q9XU69">
    <property type="interactions" value="55"/>
</dbReference>
<evidence type="ECO:0000256" key="4">
    <source>
        <dbReference type="SAM" id="MobiDB-lite"/>
    </source>
</evidence>
<evidence type="ECO:0000259" key="5">
    <source>
        <dbReference type="PROSITE" id="PS50089"/>
    </source>
</evidence>
<evidence type="ECO:0000256" key="1">
    <source>
        <dbReference type="ARBA" id="ARBA00022771"/>
    </source>
</evidence>
<sequence length="291" mass="31777">MAPTRTSRRSSANFSFDDVNVEEQRQAYLRYEQELKDLALARNLENELNWGPNPANPAPPQNPPQPETVHIQVNRDNPQAQQQNLTGTIAPAGREGTGVQVAAVAPDPTSAATGSQGQPTPQNAQNQPTIRAAAGREGYGGHVDVLPAVLARNLPSQGINENAITLDDDESEVKLSDSFEAAPSNQPSTSQGTSNHAARVGSPIGARGECTVCFETPVDPQGCNRCMNVIGCKTCVQRWHRSSTQPSCPLCRRRWIATPDVSPMEIIKSRRQSFRLRQIRATRRSHSRQPY</sequence>
<organism evidence="6 7">
    <name type="scientific">Caenorhabditis elegans</name>
    <dbReference type="NCBI Taxonomy" id="6239"/>
    <lineage>
        <taxon>Eukaryota</taxon>
        <taxon>Metazoa</taxon>
        <taxon>Ecdysozoa</taxon>
        <taxon>Nematoda</taxon>
        <taxon>Chromadorea</taxon>
        <taxon>Rhabditida</taxon>
        <taxon>Rhabditina</taxon>
        <taxon>Rhabditomorpha</taxon>
        <taxon>Rhabditoidea</taxon>
        <taxon>Rhabditidae</taxon>
        <taxon>Peloderinae</taxon>
        <taxon>Caenorhabditis</taxon>
    </lineage>
</organism>
<dbReference type="GeneID" id="178228"/>
<feature type="region of interest" description="Disordered" evidence="4">
    <location>
        <begin position="107"/>
        <end position="127"/>
    </location>
</feature>
<dbReference type="GO" id="GO:0008270">
    <property type="term" value="F:zinc ion binding"/>
    <property type="evidence" value="ECO:0007669"/>
    <property type="project" value="UniProtKB-KW"/>
</dbReference>
<feature type="compositionally biased region" description="Polar residues" evidence="4">
    <location>
        <begin position="183"/>
        <end position="196"/>
    </location>
</feature>
<dbReference type="AlphaFoldDB" id="Q9XU69"/>
<reference evidence="6 7" key="1">
    <citation type="journal article" date="1998" name="Science">
        <title>Genome sequence of the nematode C. elegans: a platform for investigating biology.</title>
        <authorList>
            <consortium name="The C. elegans sequencing consortium"/>
            <person name="Sulson J.E."/>
            <person name="Waterston R."/>
        </authorList>
    </citation>
    <scope>NUCLEOTIDE SEQUENCE [LARGE SCALE GENOMIC DNA]</scope>
    <source>
        <strain evidence="6 7">Bristol N2</strain>
    </source>
</reference>